<dbReference type="AlphaFoldDB" id="A0A5B6WS88"/>
<keyword evidence="2" id="KW-1185">Reference proteome</keyword>
<dbReference type="OrthoDB" id="2272416at2759"/>
<evidence type="ECO:0008006" key="3">
    <source>
        <dbReference type="Google" id="ProtNLM"/>
    </source>
</evidence>
<organism evidence="1 2">
    <name type="scientific">Gossypium australe</name>
    <dbReference type="NCBI Taxonomy" id="47621"/>
    <lineage>
        <taxon>Eukaryota</taxon>
        <taxon>Viridiplantae</taxon>
        <taxon>Streptophyta</taxon>
        <taxon>Embryophyta</taxon>
        <taxon>Tracheophyta</taxon>
        <taxon>Spermatophyta</taxon>
        <taxon>Magnoliopsida</taxon>
        <taxon>eudicotyledons</taxon>
        <taxon>Gunneridae</taxon>
        <taxon>Pentapetalae</taxon>
        <taxon>rosids</taxon>
        <taxon>malvids</taxon>
        <taxon>Malvales</taxon>
        <taxon>Malvaceae</taxon>
        <taxon>Malvoideae</taxon>
        <taxon>Gossypium</taxon>
    </lineage>
</organism>
<proteinExistence type="predicted"/>
<protein>
    <recommendedName>
        <fullName evidence="3">Gag-Pol polyprotein</fullName>
    </recommendedName>
</protein>
<sequence length="73" mass="8756">MQRIRKVQICSIIVERGSISMVDYSLKRNMWENCIKIKKKREFLDLKQNNLILAEYESEFVRLSKYAKELISS</sequence>
<accession>A0A5B6WS88</accession>
<gene>
    <name evidence="1" type="ORF">EPI10_006092</name>
</gene>
<evidence type="ECO:0000313" key="2">
    <source>
        <dbReference type="Proteomes" id="UP000325315"/>
    </source>
</evidence>
<evidence type="ECO:0000313" key="1">
    <source>
        <dbReference type="EMBL" id="KAA3483974.1"/>
    </source>
</evidence>
<dbReference type="EMBL" id="SMMG02000002">
    <property type="protein sequence ID" value="KAA3483974.1"/>
    <property type="molecule type" value="Genomic_DNA"/>
</dbReference>
<dbReference type="Proteomes" id="UP000325315">
    <property type="component" value="Unassembled WGS sequence"/>
</dbReference>
<name>A0A5B6WS88_9ROSI</name>
<reference evidence="2" key="1">
    <citation type="journal article" date="2019" name="Plant Biotechnol. J.">
        <title>Genome sequencing of the Australian wild diploid species Gossypium australe highlights disease resistance and delayed gland morphogenesis.</title>
        <authorList>
            <person name="Cai Y."/>
            <person name="Cai X."/>
            <person name="Wang Q."/>
            <person name="Wang P."/>
            <person name="Zhang Y."/>
            <person name="Cai C."/>
            <person name="Xu Y."/>
            <person name="Wang K."/>
            <person name="Zhou Z."/>
            <person name="Wang C."/>
            <person name="Geng S."/>
            <person name="Li B."/>
            <person name="Dong Q."/>
            <person name="Hou Y."/>
            <person name="Wang H."/>
            <person name="Ai P."/>
            <person name="Liu Z."/>
            <person name="Yi F."/>
            <person name="Sun M."/>
            <person name="An G."/>
            <person name="Cheng J."/>
            <person name="Zhang Y."/>
            <person name="Shi Q."/>
            <person name="Xie Y."/>
            <person name="Shi X."/>
            <person name="Chang Y."/>
            <person name="Huang F."/>
            <person name="Chen Y."/>
            <person name="Hong S."/>
            <person name="Mi L."/>
            <person name="Sun Q."/>
            <person name="Zhang L."/>
            <person name="Zhou B."/>
            <person name="Peng R."/>
            <person name="Zhang X."/>
            <person name="Liu F."/>
        </authorList>
    </citation>
    <scope>NUCLEOTIDE SEQUENCE [LARGE SCALE GENOMIC DNA]</scope>
    <source>
        <strain evidence="2">cv. PA1801</strain>
    </source>
</reference>
<comment type="caution">
    <text evidence="1">The sequence shown here is derived from an EMBL/GenBank/DDBJ whole genome shotgun (WGS) entry which is preliminary data.</text>
</comment>